<protein>
    <submittedName>
        <fullName evidence="1">Uncharacterized protein</fullName>
    </submittedName>
</protein>
<sequence>MDMSRFNRTGGQMSEQRRKEIEERMKPFLEKSYILLFNKEESVFKEEEKLSAPMVGSRGRGFGFVNSFSSGPQYKNIKSKTFIQDQEFFGKQFLIKEELQSYNWKMESESKQIGNYTAFKATVMIPIKQLNWMRVNPPLRNDNGNKNTDETLTKEELIEEPQIAEVVAWYTPMIPIN</sequence>
<dbReference type="Proteomes" id="UP001501433">
    <property type="component" value="Unassembled WGS sequence"/>
</dbReference>
<dbReference type="InterPro" id="IPR005901">
    <property type="entry name" value="GLPGLI"/>
</dbReference>
<accession>A0ABP9BSA0</accession>
<dbReference type="Pfam" id="PF09697">
    <property type="entry name" value="Porph_ging"/>
    <property type="match status" value="1"/>
</dbReference>
<comment type="caution">
    <text evidence="1">The sequence shown here is derived from an EMBL/GenBank/DDBJ whole genome shotgun (WGS) entry which is preliminary data.</text>
</comment>
<proteinExistence type="predicted"/>
<dbReference type="NCBIfam" id="TIGR01200">
    <property type="entry name" value="GLPGLI"/>
    <property type="match status" value="1"/>
</dbReference>
<evidence type="ECO:0000313" key="1">
    <source>
        <dbReference type="EMBL" id="GAA4799616.1"/>
    </source>
</evidence>
<name>A0ABP9BSA0_9FLAO</name>
<dbReference type="EMBL" id="BAABJW010000001">
    <property type="protein sequence ID" value="GAA4799616.1"/>
    <property type="molecule type" value="Genomic_DNA"/>
</dbReference>
<reference evidence="2" key="1">
    <citation type="journal article" date="2019" name="Int. J. Syst. Evol. Microbiol.">
        <title>The Global Catalogue of Microorganisms (GCM) 10K type strain sequencing project: providing services to taxonomists for standard genome sequencing and annotation.</title>
        <authorList>
            <consortium name="The Broad Institute Genomics Platform"/>
            <consortium name="The Broad Institute Genome Sequencing Center for Infectious Disease"/>
            <person name="Wu L."/>
            <person name="Ma J."/>
        </authorList>
    </citation>
    <scope>NUCLEOTIDE SEQUENCE [LARGE SCALE GENOMIC DNA]</scope>
    <source>
        <strain evidence="2">JCM 18325</strain>
    </source>
</reference>
<keyword evidence="2" id="KW-1185">Reference proteome</keyword>
<organism evidence="1 2">
    <name type="scientific">Litoribaculum gwangyangense</name>
    <dbReference type="NCBI Taxonomy" id="1130722"/>
    <lineage>
        <taxon>Bacteria</taxon>
        <taxon>Pseudomonadati</taxon>
        <taxon>Bacteroidota</taxon>
        <taxon>Flavobacteriia</taxon>
        <taxon>Flavobacteriales</taxon>
        <taxon>Flavobacteriaceae</taxon>
        <taxon>Litoribaculum</taxon>
    </lineage>
</organism>
<evidence type="ECO:0000313" key="2">
    <source>
        <dbReference type="Proteomes" id="UP001501433"/>
    </source>
</evidence>
<gene>
    <name evidence="1" type="ORF">GCM10023330_01220</name>
</gene>